<dbReference type="KEGG" id="bomb:GT348_06525"/>
<comment type="pathway">
    <text evidence="1 5">Carbohydrate metabolism; hexose metabolism.</text>
</comment>
<dbReference type="UniPathway" id="UPA00242"/>
<feature type="chain" id="PRO_5026746057" description="Aldose 1-epimerase" evidence="9">
    <location>
        <begin position="28"/>
        <end position="385"/>
    </location>
</feature>
<keyword evidence="4 5" id="KW-0119">Carbohydrate metabolism</keyword>
<dbReference type="GO" id="GO:0033499">
    <property type="term" value="P:galactose catabolic process via UDP-galactose, Leloir pathway"/>
    <property type="evidence" value="ECO:0007669"/>
    <property type="project" value="TreeGrafter"/>
</dbReference>
<dbReference type="GO" id="GO:0005737">
    <property type="term" value="C:cytoplasm"/>
    <property type="evidence" value="ECO:0007669"/>
    <property type="project" value="TreeGrafter"/>
</dbReference>
<evidence type="ECO:0000256" key="1">
    <source>
        <dbReference type="ARBA" id="ARBA00005028"/>
    </source>
</evidence>
<dbReference type="PIRSF" id="PIRSF005096">
    <property type="entry name" value="GALM"/>
    <property type="match status" value="1"/>
</dbReference>
<dbReference type="EC" id="5.1.3.3" evidence="5"/>
<dbReference type="RefSeq" id="WP_160619014.1">
    <property type="nucleotide sequence ID" value="NZ_CP047652.1"/>
</dbReference>
<feature type="binding site" evidence="7">
    <location>
        <position position="283"/>
    </location>
    <ligand>
        <name>beta-D-galactose</name>
        <dbReference type="ChEBI" id="CHEBI:27667"/>
    </ligand>
</feature>
<dbReference type="SUPFAM" id="SSF74650">
    <property type="entry name" value="Galactose mutarotase-like"/>
    <property type="match status" value="1"/>
</dbReference>
<evidence type="ECO:0000256" key="6">
    <source>
        <dbReference type="PIRSR" id="PIRSR005096-1"/>
    </source>
</evidence>
<evidence type="ECO:0000256" key="7">
    <source>
        <dbReference type="PIRSR" id="PIRSR005096-2"/>
    </source>
</evidence>
<dbReference type="Gene3D" id="2.70.98.10">
    <property type="match status" value="1"/>
</dbReference>
<dbReference type="GO" id="GO:0030246">
    <property type="term" value="F:carbohydrate binding"/>
    <property type="evidence" value="ECO:0007669"/>
    <property type="project" value="InterPro"/>
</dbReference>
<dbReference type="AlphaFoldDB" id="A0A6P1NM62"/>
<dbReference type="Pfam" id="PF01263">
    <property type="entry name" value="Aldose_epim"/>
    <property type="match status" value="1"/>
</dbReference>
<organism evidence="10 11">
    <name type="scientific">Aristophania vespae</name>
    <dbReference type="NCBI Taxonomy" id="2697033"/>
    <lineage>
        <taxon>Bacteria</taxon>
        <taxon>Pseudomonadati</taxon>
        <taxon>Pseudomonadota</taxon>
        <taxon>Alphaproteobacteria</taxon>
        <taxon>Acetobacterales</taxon>
        <taxon>Acetobacteraceae</taxon>
        <taxon>Aristophania</taxon>
    </lineage>
</organism>
<gene>
    <name evidence="10" type="ORF">GT348_06525</name>
</gene>
<evidence type="ECO:0000313" key="11">
    <source>
        <dbReference type="Proteomes" id="UP000463975"/>
    </source>
</evidence>
<feature type="binding site" evidence="8">
    <location>
        <begin position="211"/>
        <end position="213"/>
    </location>
    <ligand>
        <name>beta-D-galactose</name>
        <dbReference type="ChEBI" id="CHEBI:27667"/>
    </ligand>
</feature>
<keyword evidence="11" id="KW-1185">Reference proteome</keyword>
<sequence length="385" mass="42056">MKNILTKNRFLMSASALTMAFSVSAQAMPKAKVENWGKLADGQTVKSISLTNDRSTTVRIITYGGIIQSVETPDKKGKIANIALGFDSIDGYVKNNKGAFFGAVLGRVANRIANGTFTLEGKTYHTSVNEGQNTLHGGVESFSRKFWTIDDVGQDKNGAHVRLKLISPDGDQGFPGTVTASVTYTLSNDNSLKARFQAQTDAPTIVNLTTHNYWNLLGEGSGTIEPEILQIFADKFVETDAASLPTGKLVPVAGTALDFNKPHKISDHLRSKESQMIWPRGYDKCWVIKGEAVTGKLRPAAKLTDPRSGRVLEVYTDQPGMQFYTSNSLDGRYVGPSGQAYRQGDAVAFEPEHFPDSANHSNFPTIELKPGQSYDHVTIFKFSHN</sequence>
<evidence type="ECO:0000256" key="5">
    <source>
        <dbReference type="PIRNR" id="PIRNR005096"/>
    </source>
</evidence>
<dbReference type="CDD" id="cd09019">
    <property type="entry name" value="galactose_mutarotase_like"/>
    <property type="match status" value="1"/>
</dbReference>
<evidence type="ECO:0000256" key="3">
    <source>
        <dbReference type="ARBA" id="ARBA00023235"/>
    </source>
</evidence>
<dbReference type="PANTHER" id="PTHR10091:SF0">
    <property type="entry name" value="GALACTOSE MUTAROTASE"/>
    <property type="match status" value="1"/>
</dbReference>
<comment type="similarity">
    <text evidence="2 5">Belongs to the aldose epimerase family.</text>
</comment>
<dbReference type="NCBIfam" id="NF008277">
    <property type="entry name" value="PRK11055.1"/>
    <property type="match status" value="1"/>
</dbReference>
<dbReference type="GO" id="GO:0004034">
    <property type="term" value="F:aldose 1-epimerase activity"/>
    <property type="evidence" value="ECO:0007669"/>
    <property type="project" value="UniProtKB-EC"/>
</dbReference>
<dbReference type="InterPro" id="IPR014718">
    <property type="entry name" value="GH-type_carb-bd"/>
</dbReference>
<dbReference type="PANTHER" id="PTHR10091">
    <property type="entry name" value="ALDOSE-1-EPIMERASE"/>
    <property type="match status" value="1"/>
</dbReference>
<dbReference type="GO" id="GO:0006006">
    <property type="term" value="P:glucose metabolic process"/>
    <property type="evidence" value="ECO:0007669"/>
    <property type="project" value="TreeGrafter"/>
</dbReference>
<keyword evidence="3 5" id="KW-0413">Isomerase</keyword>
<name>A0A6P1NM62_9PROT</name>
<feature type="binding site" evidence="8">
    <location>
        <begin position="110"/>
        <end position="111"/>
    </location>
    <ligand>
        <name>beta-D-galactose</name>
        <dbReference type="ChEBI" id="CHEBI:27667"/>
    </ligand>
</feature>
<dbReference type="InterPro" id="IPR011013">
    <property type="entry name" value="Gal_mutarotase_sf_dom"/>
</dbReference>
<comment type="catalytic activity">
    <reaction evidence="5">
        <text>alpha-D-glucose = beta-D-glucose</text>
        <dbReference type="Rhea" id="RHEA:10264"/>
        <dbReference type="ChEBI" id="CHEBI:15903"/>
        <dbReference type="ChEBI" id="CHEBI:17925"/>
        <dbReference type="EC" id="5.1.3.3"/>
    </reaction>
</comment>
<accession>A0A6P1NM62</accession>
<reference evidence="10 11" key="1">
    <citation type="submission" date="2020-01" db="EMBL/GenBank/DDBJ databases">
        <title>Genome sequencing of strain KACC 21507.</title>
        <authorList>
            <person name="Heo J."/>
            <person name="Kim S.-J."/>
            <person name="Kim J.-S."/>
            <person name="Hong S.-B."/>
            <person name="Kwon S.-W."/>
        </authorList>
    </citation>
    <scope>NUCLEOTIDE SEQUENCE [LARGE SCALE GENOMIC DNA]</scope>
    <source>
        <strain evidence="10 11">KACC 21507</strain>
    </source>
</reference>
<dbReference type="InterPro" id="IPR015443">
    <property type="entry name" value="Aldose_1-epimerase"/>
</dbReference>
<feature type="active site" description="Proton donor" evidence="6">
    <location>
        <position position="211"/>
    </location>
</feature>
<evidence type="ECO:0000313" key="10">
    <source>
        <dbReference type="EMBL" id="QHI95941.1"/>
    </source>
</evidence>
<dbReference type="InterPro" id="IPR008183">
    <property type="entry name" value="Aldose_1/G6P_1-epimerase"/>
</dbReference>
<evidence type="ECO:0000256" key="8">
    <source>
        <dbReference type="PIRSR" id="PIRSR005096-3"/>
    </source>
</evidence>
<feature type="signal peptide" evidence="9">
    <location>
        <begin position="1"/>
        <end position="27"/>
    </location>
</feature>
<protein>
    <recommendedName>
        <fullName evidence="5">Aldose 1-epimerase</fullName>
        <ecNumber evidence="5">5.1.3.3</ecNumber>
    </recommendedName>
</protein>
<evidence type="ECO:0000256" key="2">
    <source>
        <dbReference type="ARBA" id="ARBA00006206"/>
    </source>
</evidence>
<feature type="active site" description="Proton acceptor" evidence="6">
    <location>
        <position position="350"/>
    </location>
</feature>
<keyword evidence="9" id="KW-0732">Signal</keyword>
<evidence type="ECO:0000256" key="9">
    <source>
        <dbReference type="SAM" id="SignalP"/>
    </source>
</evidence>
<dbReference type="InterPro" id="IPR047215">
    <property type="entry name" value="Galactose_mutarotase-like"/>
</dbReference>
<evidence type="ECO:0000256" key="4">
    <source>
        <dbReference type="ARBA" id="ARBA00023277"/>
    </source>
</evidence>
<dbReference type="EMBL" id="CP047652">
    <property type="protein sequence ID" value="QHI95941.1"/>
    <property type="molecule type" value="Genomic_DNA"/>
</dbReference>
<proteinExistence type="inferred from homology"/>
<dbReference type="Proteomes" id="UP000463975">
    <property type="component" value="Chromosome"/>
</dbReference>